<evidence type="ECO:0000313" key="23">
    <source>
        <dbReference type="Proteomes" id="UP000460317"/>
    </source>
</evidence>
<evidence type="ECO:0000313" key="12">
    <source>
        <dbReference type="EMBL" id="RHL61738.1"/>
    </source>
</evidence>
<dbReference type="PIRSF" id="PIRSF031924">
    <property type="entry name" value="Pi-irrepressible_AP"/>
    <property type="match status" value="1"/>
</dbReference>
<dbReference type="CDD" id="cd16016">
    <property type="entry name" value="AP-SPAP"/>
    <property type="match status" value="1"/>
</dbReference>
<evidence type="ECO:0000313" key="20">
    <source>
        <dbReference type="Proteomes" id="UP000436825"/>
    </source>
</evidence>
<dbReference type="Proteomes" id="UP000782901">
    <property type="component" value="Unassembled WGS sequence"/>
</dbReference>
<dbReference type="PATRIC" id="fig|818.23.peg.3851"/>
<dbReference type="OMA" id="ANPWRHG"/>
<evidence type="ECO:0000313" key="19">
    <source>
        <dbReference type="Proteomes" id="UP000284785"/>
    </source>
</evidence>
<dbReference type="EMBL" id="WCSY01000004">
    <property type="protein sequence ID" value="KAB4314860.1"/>
    <property type="molecule type" value="Genomic_DNA"/>
</dbReference>
<dbReference type="EMBL" id="CZBI01000001">
    <property type="protein sequence ID" value="CUP41541.1"/>
    <property type="molecule type" value="Genomic_DNA"/>
</dbReference>
<reference evidence="18 19" key="2">
    <citation type="submission" date="2018-08" db="EMBL/GenBank/DDBJ databases">
        <title>A genome reference for cultivated species of the human gut microbiota.</title>
        <authorList>
            <person name="Zou Y."/>
            <person name="Xue W."/>
            <person name="Luo G."/>
        </authorList>
    </citation>
    <scope>NUCLEOTIDE SEQUENCE [LARGE SCALE GENOMIC DNA]</scope>
    <source>
        <strain evidence="12 18">AF37-12</strain>
        <strain evidence="11 19">AM30-26</strain>
    </source>
</reference>
<evidence type="ECO:0000313" key="18">
    <source>
        <dbReference type="Proteomes" id="UP000283616"/>
    </source>
</evidence>
<dbReference type="Proteomes" id="UP000436825">
    <property type="component" value="Unassembled WGS sequence"/>
</dbReference>
<dbReference type="InterPro" id="IPR017850">
    <property type="entry name" value="Alkaline_phosphatase_core_sf"/>
</dbReference>
<reference evidence="13 26" key="6">
    <citation type="submission" date="2021-06" db="EMBL/GenBank/DDBJ databases">
        <title>Interrogation of the integrated mobile genetic elements in gut-associated Bacteroides with a consensus prediction approach.</title>
        <authorList>
            <person name="Campbell D.E."/>
            <person name="Leigh J.R."/>
            <person name="Kim T."/>
            <person name="England W."/>
            <person name="Whitaker R.J."/>
            <person name="Degnan P.H."/>
        </authorList>
    </citation>
    <scope>NUCLEOTIDE SEQUENCE</scope>
    <source>
        <strain evidence="15">VPI-3443</strain>
        <strain evidence="14">VPI-BTDOT2</strain>
        <strain evidence="13 26">WAL8669</strain>
    </source>
</reference>
<dbReference type="Gene3D" id="3.40.720.10">
    <property type="entry name" value="Alkaline Phosphatase, subunit A"/>
    <property type="match status" value="1"/>
</dbReference>
<proteinExistence type="predicted"/>
<evidence type="ECO:0000313" key="14">
    <source>
        <dbReference type="EMBL" id="UYU73062.1"/>
    </source>
</evidence>
<dbReference type="EMBL" id="JAQNVG010000012">
    <property type="protein sequence ID" value="MDC2235944.1"/>
    <property type="molecule type" value="Genomic_DNA"/>
</dbReference>
<dbReference type="KEGG" id="btho:Btheta7330_03736"/>
<evidence type="ECO:0000313" key="16">
    <source>
        <dbReference type="Proteomes" id="UP000095541"/>
    </source>
</evidence>
<dbReference type="Pfam" id="PF01663">
    <property type="entry name" value="Phosphodiest"/>
    <property type="match status" value="1"/>
</dbReference>
<dbReference type="EMBL" id="CP083681">
    <property type="protein sequence ID" value="UYU73062.1"/>
    <property type="molecule type" value="Genomic_DNA"/>
</dbReference>
<evidence type="ECO:0000313" key="13">
    <source>
        <dbReference type="EMBL" id="UYU65546.1"/>
    </source>
</evidence>
<dbReference type="InterPro" id="IPR026263">
    <property type="entry name" value="Alkaline_phosphatase_prok"/>
</dbReference>
<dbReference type="EMBL" id="CP083685">
    <property type="protein sequence ID" value="UYU89691.1"/>
    <property type="molecule type" value="Genomic_DNA"/>
</dbReference>
<evidence type="ECO:0000313" key="21">
    <source>
        <dbReference type="Proteomes" id="UP000436858"/>
    </source>
</evidence>
<evidence type="ECO:0000313" key="9">
    <source>
        <dbReference type="EMBL" id="MBS5413009.1"/>
    </source>
</evidence>
<dbReference type="EMBL" id="WCRW01000003">
    <property type="protein sequence ID" value="KAB4457617.1"/>
    <property type="molecule type" value="Genomic_DNA"/>
</dbReference>
<dbReference type="Proteomes" id="UP000095541">
    <property type="component" value="Unassembled WGS sequence"/>
</dbReference>
<dbReference type="EMBL" id="WCRY01000019">
    <property type="protein sequence ID" value="KAB4479427.1"/>
    <property type="molecule type" value="Genomic_DNA"/>
</dbReference>
<dbReference type="GO" id="GO:0004035">
    <property type="term" value="F:alkaline phosphatase activity"/>
    <property type="evidence" value="ECO:0007669"/>
    <property type="project" value="UniProtKB-EC"/>
</dbReference>
<evidence type="ECO:0000313" key="26">
    <source>
        <dbReference type="Proteomes" id="UP001156218"/>
    </source>
</evidence>
<dbReference type="Proteomes" id="UP001156218">
    <property type="component" value="Chromosome"/>
</dbReference>
<evidence type="ECO:0000313" key="2">
    <source>
        <dbReference type="EMBL" id="CUP41541.1"/>
    </source>
</evidence>
<dbReference type="Proteomes" id="UP001162960">
    <property type="component" value="Chromosome"/>
</dbReference>
<dbReference type="EMBL" id="AP022660">
    <property type="protein sequence ID" value="BCA48905.1"/>
    <property type="molecule type" value="Genomic_DNA"/>
</dbReference>
<protein>
    <submittedName>
        <fullName evidence="2 4">Alkaline phosphatase</fullName>
        <ecNumber evidence="2">3.1.3.1</ecNumber>
    </submittedName>
</protein>
<evidence type="ECO:0000313" key="11">
    <source>
        <dbReference type="EMBL" id="RHD87315.1"/>
    </source>
</evidence>
<reference evidence="10" key="7">
    <citation type="submission" date="2022-10" db="EMBL/GenBank/DDBJ databases">
        <title>Human gut microbiome strain richness.</title>
        <authorList>
            <person name="Chen-Liaw A."/>
        </authorList>
    </citation>
    <scope>NUCLEOTIDE SEQUENCE</scope>
    <source>
        <strain evidence="10">1001283st1_A3_1001283B150304_161114</strain>
    </source>
</reference>
<dbReference type="Gene3D" id="3.30.1360.150">
    <property type="match status" value="1"/>
</dbReference>
<accession>C6IK84</accession>
<evidence type="ECO:0000313" key="5">
    <source>
        <dbReference type="EMBL" id="KAB4452906.1"/>
    </source>
</evidence>
<dbReference type="Proteomes" id="UP000436858">
    <property type="component" value="Unassembled WGS sequence"/>
</dbReference>
<dbReference type="Proteomes" id="UP001156216">
    <property type="component" value="Chromosome"/>
</dbReference>
<keyword evidence="2" id="KW-0378">Hydrolase</keyword>
<dbReference type="InterPro" id="IPR002591">
    <property type="entry name" value="Phosphodiest/P_Trfase"/>
</dbReference>
<dbReference type="Proteomes" id="UP000283616">
    <property type="component" value="Unassembled WGS sequence"/>
</dbReference>
<dbReference type="AlphaFoldDB" id="A0A0P0EXU8"/>
<dbReference type="EMBL" id="QROV01000006">
    <property type="protein sequence ID" value="RHL61738.1"/>
    <property type="molecule type" value="Genomic_DNA"/>
</dbReference>
<evidence type="ECO:0000313" key="4">
    <source>
        <dbReference type="EMBL" id="KAB4314860.1"/>
    </source>
</evidence>
<dbReference type="EMBL" id="CP083680">
    <property type="protein sequence ID" value="UYU65546.1"/>
    <property type="molecule type" value="Genomic_DNA"/>
</dbReference>
<dbReference type="Proteomes" id="UP000500882">
    <property type="component" value="Chromosome"/>
</dbReference>
<evidence type="ECO:0000313" key="1">
    <source>
        <dbReference type="EMBL" id="BCA48905.1"/>
    </source>
</evidence>
<reference evidence="16 17" key="1">
    <citation type="submission" date="2015-09" db="EMBL/GenBank/DDBJ databases">
        <authorList>
            <consortium name="Pathogen Informatics"/>
        </authorList>
    </citation>
    <scope>NUCLEOTIDE SEQUENCE [LARGE SCALE GENOMIC DNA]</scope>
    <source>
        <strain evidence="3 17">2789STDY5834899</strain>
        <strain evidence="2 16">2789STDY5834945</strain>
    </source>
</reference>
<evidence type="ECO:0000313" key="17">
    <source>
        <dbReference type="Proteomes" id="UP000095576"/>
    </source>
</evidence>
<gene>
    <name evidence="2" type="primary">phoK</name>
    <name evidence="1" type="ORF">BatF92_08470</name>
    <name evidence="12" type="ORF">DW011_07100</name>
    <name evidence="11" type="ORF">DW780_13540</name>
    <name evidence="3" type="ORF">ERS852511_02723</name>
    <name evidence="2" type="ORF">ERS852557_00517</name>
    <name evidence="7" type="ORF">GAN59_18390</name>
    <name evidence="6" type="ORF">GAN75_05315</name>
    <name evidence="8" type="ORF">GAN91_18570</name>
    <name evidence="5" type="ORF">GAN93_09820</name>
    <name evidence="4" type="ORF">GAO51_05760</name>
    <name evidence="9" type="ORF">KHY35_20270</name>
    <name evidence="14" type="ORF">KQP59_08155</name>
    <name evidence="13" type="ORF">KQP68_18470</name>
    <name evidence="15" type="ORF">KQP74_17275</name>
    <name evidence="10" type="ORF">PO127_09310</name>
</gene>
<accession>A0A0P0EXU8</accession>
<dbReference type="SUPFAM" id="SSF53649">
    <property type="entry name" value="Alkaline phosphatase-like"/>
    <property type="match status" value="1"/>
</dbReference>
<name>A0A0P0EXU8_BACT4</name>
<dbReference type="Proteomes" id="UP000284785">
    <property type="component" value="Unassembled WGS sequence"/>
</dbReference>
<evidence type="ECO:0000313" key="15">
    <source>
        <dbReference type="EMBL" id="UYU89691.1"/>
    </source>
</evidence>
<dbReference type="Proteomes" id="UP000488521">
    <property type="component" value="Unassembled WGS sequence"/>
</dbReference>
<evidence type="ECO:0000313" key="3">
    <source>
        <dbReference type="EMBL" id="CUP63344.1"/>
    </source>
</evidence>
<reference evidence="1 25" key="4">
    <citation type="submission" date="2020-02" db="EMBL/GenBank/DDBJ databases">
        <title>Whole-genome sequencing and comparative analysis of the genomes of Bacteroides thetaiotaomicron and Escherichia coli isolated from a healthy resident in Vietnam.</title>
        <authorList>
            <person name="Mohsin M."/>
            <person name="Tanaka K."/>
            <person name="Kawahara R."/>
            <person name="Kondo S."/>
            <person name="Noguchi H."/>
            <person name="Motooka D."/>
            <person name="Nakamura S."/>
            <person name="Khong D.T."/>
            <person name="Nguyen T.N."/>
            <person name="Tran H.T."/>
            <person name="Yamamoto Y."/>
        </authorList>
    </citation>
    <scope>NUCLEOTIDE SEQUENCE [LARGE SCALE GENOMIC DNA]</scope>
    <source>
        <strain evidence="1 25">F9-2</strain>
    </source>
</reference>
<dbReference type="Proteomes" id="UP000460317">
    <property type="component" value="Unassembled WGS sequence"/>
</dbReference>
<dbReference type="RefSeq" id="WP_008764529.1">
    <property type="nucleotide sequence ID" value="NZ_AP022660.1"/>
</dbReference>
<reference evidence="9" key="5">
    <citation type="submission" date="2021-02" db="EMBL/GenBank/DDBJ databases">
        <title>Infant gut strain persistence is associated with maternal origin, phylogeny, and functional potential including surface adhesion and iron acquisition.</title>
        <authorList>
            <person name="Lou Y.C."/>
        </authorList>
    </citation>
    <scope>NUCLEOTIDE SEQUENCE</scope>
    <source>
        <strain evidence="9">L3_082_243G1_dasL3_082_243G1_maxbin2.maxbin.015s ta_sub</strain>
    </source>
</reference>
<evidence type="ECO:0000313" key="22">
    <source>
        <dbReference type="Proteomes" id="UP000440614"/>
    </source>
</evidence>
<dbReference type="EMBL" id="WCRS01000015">
    <property type="protein sequence ID" value="KAB4471150.1"/>
    <property type="molecule type" value="Genomic_DNA"/>
</dbReference>
<dbReference type="EMBL" id="JAGZEE010000041">
    <property type="protein sequence ID" value="MBS5413009.1"/>
    <property type="molecule type" value="Genomic_DNA"/>
</dbReference>
<reference evidence="20 21" key="3">
    <citation type="journal article" date="2019" name="Nat. Med.">
        <title>A library of human gut bacterial isolates paired with longitudinal multiomics data enables mechanistic microbiome research.</title>
        <authorList>
            <person name="Poyet M."/>
            <person name="Groussin M."/>
            <person name="Gibbons S.M."/>
            <person name="Avila-Pacheco J."/>
            <person name="Jiang X."/>
            <person name="Kearney S.M."/>
            <person name="Perrotta A.R."/>
            <person name="Berdy B."/>
            <person name="Zhao S."/>
            <person name="Lieberman T.D."/>
            <person name="Swanson P.K."/>
            <person name="Smith M."/>
            <person name="Roesemann S."/>
            <person name="Alexander J.E."/>
            <person name="Rich S.A."/>
            <person name="Livny J."/>
            <person name="Vlamakis H."/>
            <person name="Clish C."/>
            <person name="Bullock K."/>
            <person name="Deik A."/>
            <person name="Scott J."/>
            <person name="Pierce K.A."/>
            <person name="Xavier R.J."/>
            <person name="Alm E.J."/>
        </authorList>
    </citation>
    <scope>NUCLEOTIDE SEQUENCE [LARGE SCALE GENOMIC DNA]</scope>
    <source>
        <strain evidence="7 24">BIOML-A156</strain>
        <strain evidence="6 20">BIOML-A160</strain>
        <strain evidence="8 21">BIOML-A162</strain>
        <strain evidence="5 23">BIOML-A165</strain>
        <strain evidence="4 22">BIOML-A188</strain>
    </source>
</reference>
<dbReference type="EC" id="3.1.3.1" evidence="2"/>
<evidence type="ECO:0000313" key="24">
    <source>
        <dbReference type="Proteomes" id="UP000488521"/>
    </source>
</evidence>
<evidence type="ECO:0000313" key="6">
    <source>
        <dbReference type="EMBL" id="KAB4457617.1"/>
    </source>
</evidence>
<dbReference type="Proteomes" id="UP001217776">
    <property type="component" value="Unassembled WGS sequence"/>
</dbReference>
<dbReference type="Proteomes" id="UP000095576">
    <property type="component" value="Unassembled WGS sequence"/>
</dbReference>
<dbReference type="EMBL" id="WCSB01000007">
    <property type="protein sequence ID" value="KAB4452906.1"/>
    <property type="molecule type" value="Genomic_DNA"/>
</dbReference>
<evidence type="ECO:0000313" key="10">
    <source>
        <dbReference type="EMBL" id="MDC2235944.1"/>
    </source>
</evidence>
<evidence type="ECO:0000313" key="8">
    <source>
        <dbReference type="EMBL" id="KAB4479427.1"/>
    </source>
</evidence>
<dbReference type="Proteomes" id="UP000440614">
    <property type="component" value="Unassembled WGS sequence"/>
</dbReference>
<dbReference type="EMBL" id="CZAP01000009">
    <property type="protein sequence ID" value="CUP63344.1"/>
    <property type="molecule type" value="Genomic_DNA"/>
</dbReference>
<evidence type="ECO:0000313" key="7">
    <source>
        <dbReference type="EMBL" id="KAB4471150.1"/>
    </source>
</evidence>
<dbReference type="EMBL" id="QSJP01000011">
    <property type="protein sequence ID" value="RHD87315.1"/>
    <property type="molecule type" value="Genomic_DNA"/>
</dbReference>
<dbReference type="GeneID" id="60925540"/>
<organism evidence="2 16">
    <name type="scientific">Bacteroides thetaiotaomicron</name>
    <dbReference type="NCBI Taxonomy" id="818"/>
    <lineage>
        <taxon>Bacteria</taxon>
        <taxon>Pseudomonadati</taxon>
        <taxon>Bacteroidota</taxon>
        <taxon>Bacteroidia</taxon>
        <taxon>Bacteroidales</taxon>
        <taxon>Bacteroidaceae</taxon>
        <taxon>Bacteroides</taxon>
    </lineage>
</organism>
<sequence>MKGLLTSLITVLTFTGLQAQSLPTAPKLVVGLTIDQLRTDYLEAFSSLYGERGFKRLWKEGRVFHNAEYTFSGVDRASAMAAIYSGSTPSVNGIISNRWMDVATLRPVNSTDDAAFMGYYTDQTCAPTKLLTSTIADELKIATQGKGIVYAIAPFCDAAIFAAGHAGNGAFWINPTTGKWSGTTYYGEFPWWASQYNDRQAIDSRISSVTWEPVFPRGMYTFLPDWRDVVFKYKFDDDRNNKFRRFITSPFVNDEVNALAEEAIGKGSVGMDDITDLLALTYYAGNYAHKSVQECAMEIQDTYVRLDRSIANLLDLLDKKVGLQNVLIFVTSTGYTDSESTDSGLYKIPTGEFHLNRCTALLNMFLMATYGEGKYVEAYHDQQIYLNHKLLEQKQLNLTEVQEKSADFLMQFSGVNEAYSAHRLLLGSWTPEIYRIRNGYHRKRSGDLVIDVLPGWTIVSENGNENKVVRHSYIPAPLIFMGHSVKPAIIQTPVTIDHIAPTLAHFMRIRAPNASSSAPITDLR</sequence>
<evidence type="ECO:0000313" key="25">
    <source>
        <dbReference type="Proteomes" id="UP000500882"/>
    </source>
</evidence>